<feature type="non-terminal residue" evidence="2">
    <location>
        <position position="163"/>
    </location>
</feature>
<evidence type="ECO:0000256" key="1">
    <source>
        <dbReference type="SAM" id="Coils"/>
    </source>
</evidence>
<protein>
    <submittedName>
        <fullName evidence="2">Uncharacterized protein</fullName>
    </submittedName>
</protein>
<feature type="coiled-coil region" evidence="1">
    <location>
        <begin position="46"/>
        <end position="84"/>
    </location>
</feature>
<sequence length="163" mass="17319">MLQQTMSTMATLAQQVEALMSAQSQPPQNAQTVAESQSVLADAQKIASLQEALAAAQAENANLKNGLKETKKKAALEIASLKEKIAADALIIERYADRRAEIHADVAAKCVTAQPKGSLTYSGILKRATAATSMNQSREILTNAYWPQDDVTTMVTTGLAGSI</sequence>
<dbReference type="EMBL" id="JANBTX010000058">
    <property type="protein sequence ID" value="KAJ2687934.1"/>
    <property type="molecule type" value="Genomic_DNA"/>
</dbReference>
<dbReference type="OrthoDB" id="10524044at2759"/>
<reference evidence="2" key="1">
    <citation type="submission" date="2022-07" db="EMBL/GenBank/DDBJ databases">
        <title>Phylogenomic reconstructions and comparative analyses of Kickxellomycotina fungi.</title>
        <authorList>
            <person name="Reynolds N.K."/>
            <person name="Stajich J.E."/>
            <person name="Barry K."/>
            <person name="Grigoriev I.V."/>
            <person name="Crous P."/>
            <person name="Smith M.E."/>
        </authorList>
    </citation>
    <scope>NUCLEOTIDE SEQUENCE</scope>
    <source>
        <strain evidence="2">CBS 109367</strain>
    </source>
</reference>
<gene>
    <name evidence="2" type="ORF">IWW39_002549</name>
</gene>
<organism evidence="2 3">
    <name type="scientific">Coemansia spiralis</name>
    <dbReference type="NCBI Taxonomy" id="417178"/>
    <lineage>
        <taxon>Eukaryota</taxon>
        <taxon>Fungi</taxon>
        <taxon>Fungi incertae sedis</taxon>
        <taxon>Zoopagomycota</taxon>
        <taxon>Kickxellomycotina</taxon>
        <taxon>Kickxellomycetes</taxon>
        <taxon>Kickxellales</taxon>
        <taxon>Kickxellaceae</taxon>
        <taxon>Coemansia</taxon>
    </lineage>
</organism>
<evidence type="ECO:0000313" key="2">
    <source>
        <dbReference type="EMBL" id="KAJ2687934.1"/>
    </source>
</evidence>
<dbReference type="Proteomes" id="UP001151516">
    <property type="component" value="Unassembled WGS sequence"/>
</dbReference>
<proteinExistence type="predicted"/>
<keyword evidence="3" id="KW-1185">Reference proteome</keyword>
<accession>A0A9W8GMS6</accession>
<name>A0A9W8GMS6_9FUNG</name>
<keyword evidence="1" id="KW-0175">Coiled coil</keyword>
<dbReference type="AlphaFoldDB" id="A0A9W8GMS6"/>
<comment type="caution">
    <text evidence="2">The sequence shown here is derived from an EMBL/GenBank/DDBJ whole genome shotgun (WGS) entry which is preliminary data.</text>
</comment>
<evidence type="ECO:0000313" key="3">
    <source>
        <dbReference type="Proteomes" id="UP001151516"/>
    </source>
</evidence>